<evidence type="ECO:0000313" key="2">
    <source>
        <dbReference type="EMBL" id="CAK7231217.1"/>
    </source>
</evidence>
<feature type="transmembrane region" description="Helical" evidence="1">
    <location>
        <begin position="58"/>
        <end position="78"/>
    </location>
</feature>
<dbReference type="EMBL" id="CAWUHC010000093">
    <property type="protein sequence ID" value="CAK7231217.1"/>
    <property type="molecule type" value="Genomic_DNA"/>
</dbReference>
<comment type="caution">
    <text evidence="2">The sequence shown here is derived from an EMBL/GenBank/DDBJ whole genome shotgun (WGS) entry which is preliminary data.</text>
</comment>
<dbReference type="Proteomes" id="UP001642406">
    <property type="component" value="Unassembled WGS sequence"/>
</dbReference>
<keyword evidence="1" id="KW-0472">Membrane</keyword>
<organism evidence="2 3">
    <name type="scientific">Sporothrix bragantina</name>
    <dbReference type="NCBI Taxonomy" id="671064"/>
    <lineage>
        <taxon>Eukaryota</taxon>
        <taxon>Fungi</taxon>
        <taxon>Dikarya</taxon>
        <taxon>Ascomycota</taxon>
        <taxon>Pezizomycotina</taxon>
        <taxon>Sordariomycetes</taxon>
        <taxon>Sordariomycetidae</taxon>
        <taxon>Ophiostomatales</taxon>
        <taxon>Ophiostomataceae</taxon>
        <taxon>Sporothrix</taxon>
    </lineage>
</organism>
<accession>A0ABP0CGM9</accession>
<protein>
    <submittedName>
        <fullName evidence="2">Inducible alternative oxidase 2</fullName>
    </submittedName>
</protein>
<dbReference type="Gene3D" id="3.40.50.11350">
    <property type="match status" value="1"/>
</dbReference>
<reference evidence="2 3" key="1">
    <citation type="submission" date="2024-01" db="EMBL/GenBank/DDBJ databases">
        <authorList>
            <person name="Allen C."/>
            <person name="Tagirdzhanova G."/>
        </authorList>
    </citation>
    <scope>NUCLEOTIDE SEQUENCE [LARGE SCALE GENOMIC DNA]</scope>
</reference>
<sequence>MSLEALRAKISARLDRFSYTALPTNKSKSASESPSLALIPSASSTLALRDTLWRKPRFARLFVYTAVGLSVLIGIAVYSSSHELLRKVARPRPQHNPLSKEEYIEAILRNPVEGVLDPEPISRKCNETQFQEGLVWHCDTVVGGIGNVGNMWLNCVRYAIEAGATTLILPTLGARSDNLVDLGNKDNAVDLSVLFDVDYFLDAWQQVCPQMRAVVNDTDITNLPGSTSHRSPHLQPANVKAFPMRKYLLVDPAGWREAFDSWLGGIIKQGPPMTAEAPVRVWQNMVLAQWNREASSNTPAFGNAFPRLFQFPETTRRLAASVLWNMEPEVGRPVISDSLRSSTTVSSTIEKTNHLTPGRLAPDAYMGVHMRVAADAATAGWPGYEAQAPFFIAEAQRRNLSTIYLATGSQVHRDRFRADAAAAGLQVLTKEDLVNEEERATLQTLIWDQQALVDFDVLVHSSFFYGFVRSSFSWAIALRRGTLPEAGPSQVTDELGDEYRDNLSAVVGRHPNINPEGMWP</sequence>
<proteinExistence type="predicted"/>
<dbReference type="CDD" id="cd11296">
    <property type="entry name" value="O-FucT_like"/>
    <property type="match status" value="1"/>
</dbReference>
<keyword evidence="1" id="KW-1133">Transmembrane helix</keyword>
<evidence type="ECO:0000313" key="3">
    <source>
        <dbReference type="Proteomes" id="UP001642406"/>
    </source>
</evidence>
<gene>
    <name evidence="2" type="primary">AOX2_4</name>
    <name evidence="2" type="ORF">SBRCBS47491_007856</name>
</gene>
<keyword evidence="3" id="KW-1185">Reference proteome</keyword>
<keyword evidence="1" id="KW-0812">Transmembrane</keyword>
<evidence type="ECO:0000256" key="1">
    <source>
        <dbReference type="SAM" id="Phobius"/>
    </source>
</evidence>
<name>A0ABP0CGM9_9PEZI</name>